<evidence type="ECO:0000256" key="1">
    <source>
        <dbReference type="ARBA" id="ARBA00022529"/>
    </source>
</evidence>
<keyword evidence="1" id="KW-0929">Antimicrobial</keyword>
<dbReference type="EMBL" id="VFET01000013">
    <property type="protein sequence ID" value="TWS03363.1"/>
    <property type="molecule type" value="Genomic_DNA"/>
</dbReference>
<dbReference type="InterPro" id="IPR016128">
    <property type="entry name" value="Pyosin/cloacin_T_dom"/>
</dbReference>
<evidence type="ECO:0000259" key="4">
    <source>
        <dbReference type="Pfam" id="PF06958"/>
    </source>
</evidence>
<dbReference type="InterPro" id="IPR036302">
    <property type="entry name" value="Pyosin/cloacin_T_dom_sf"/>
</dbReference>
<keyword evidence="2" id="KW-0044">Antibiotic</keyword>
<dbReference type="Pfam" id="PF05488">
    <property type="entry name" value="PAAR_motif"/>
    <property type="match status" value="1"/>
</dbReference>
<evidence type="ECO:0000256" key="3">
    <source>
        <dbReference type="ARBA" id="ARBA00023048"/>
    </source>
</evidence>
<dbReference type="RefSeq" id="WP_010565880.1">
    <property type="nucleotide sequence ID" value="NZ_LT629689.1"/>
</dbReference>
<proteinExistence type="predicted"/>
<dbReference type="OrthoDB" id="982153at2"/>
<sequence length="502" mass="54265">MVFVIREGDPTTTGGKVVKGSTNTTIEYKKAARISDPVWCPKCSSMGFIAEGNPTFIDEFVAIATHGHVVQCGCPFGSNRLISTQTSTMAAEDTSVAIAPDFAAQAQAATHIWAKAISDGSYKSEFTIGIPTNNLSGYKPSRLCVFAKTCTVPPASTEAGTVIEPVANFGQAVVMGSTAIASTEGATLGRVAGQAALETLGTWSLRGAAAAAGTVASTLLVAFWPTRIGDSTLTEEQLRGMTMAPTRVRFQFRRDAEGIMRVYGIHTSASSGMDSVPVVDVDWNKDRSAMEAELNGITVIWTPGNAPVVQTPTTYPGVTNALENILVHPVTENIDSQIEVYPASDDLTWQDCILVFPADSGVPPLYLVFAKPVVRPLEVDVYAAFTGRLRDGQQVDHMPSQAAIRRYLEANFRTLTQKQADEFLKKVASVAIPTKVHQKFSETYGGRNTRTKQLSDADDLRAAVDSNFDAIKPYMLEEGFTETDLETARVRMHEINEEQGWY</sequence>
<evidence type="ECO:0000313" key="7">
    <source>
        <dbReference type="Proteomes" id="UP000182858"/>
    </source>
</evidence>
<dbReference type="GO" id="GO:0042742">
    <property type="term" value="P:defense response to bacterium"/>
    <property type="evidence" value="ECO:0007669"/>
    <property type="project" value="UniProtKB-KW"/>
</dbReference>
<keyword evidence="7" id="KW-1185">Reference proteome</keyword>
<dbReference type="SUPFAM" id="SSF69369">
    <property type="entry name" value="Cloacin translocation domain"/>
    <property type="match status" value="1"/>
</dbReference>
<reference evidence="5 7" key="1">
    <citation type="submission" date="2016-10" db="EMBL/GenBank/DDBJ databases">
        <authorList>
            <person name="Varghese N."/>
            <person name="Submissions S."/>
        </authorList>
    </citation>
    <scope>NUCLEOTIDE SEQUENCE [LARGE SCALE GENOMIC DNA]</scope>
    <source>
        <strain evidence="5 7">DSM 17835</strain>
    </source>
</reference>
<dbReference type="Pfam" id="PF06958">
    <property type="entry name" value="Pyocin_S"/>
    <property type="match status" value="1"/>
</dbReference>
<name>A0A5C5QDC5_9PSED</name>
<dbReference type="Proteomes" id="UP000317951">
    <property type="component" value="Unassembled WGS sequence"/>
</dbReference>
<dbReference type="GeneID" id="78556015"/>
<feature type="domain" description="Pyosin/cloacin translocation" evidence="4">
    <location>
        <begin position="234"/>
        <end position="368"/>
    </location>
</feature>
<accession>A0A5C5QDC5</accession>
<dbReference type="Proteomes" id="UP000182858">
    <property type="component" value="Chromosome I"/>
</dbReference>
<dbReference type="Gene3D" id="2.60.200.60">
    <property type="match status" value="1"/>
</dbReference>
<dbReference type="GO" id="GO:0031640">
    <property type="term" value="P:killing of cells of another organism"/>
    <property type="evidence" value="ECO:0007669"/>
    <property type="project" value="UniProtKB-KW"/>
</dbReference>
<dbReference type="InterPro" id="IPR008727">
    <property type="entry name" value="PAAR_motif"/>
</dbReference>
<evidence type="ECO:0000313" key="6">
    <source>
        <dbReference type="EMBL" id="TWS03363.1"/>
    </source>
</evidence>
<gene>
    <name evidence="6" type="ORF">FIV36_16920</name>
    <name evidence="5" type="ORF">SAMN05216591_4657</name>
</gene>
<dbReference type="EMBL" id="LT629689">
    <property type="protein sequence ID" value="SDG01102.1"/>
    <property type="molecule type" value="Genomic_DNA"/>
</dbReference>
<organism evidence="6 8">
    <name type="scientific">Pseudomonas extremaustralis</name>
    <dbReference type="NCBI Taxonomy" id="359110"/>
    <lineage>
        <taxon>Bacteria</taxon>
        <taxon>Pseudomonadati</taxon>
        <taxon>Pseudomonadota</taxon>
        <taxon>Gammaproteobacteria</taxon>
        <taxon>Pseudomonadales</taxon>
        <taxon>Pseudomonadaceae</taxon>
        <taxon>Pseudomonas</taxon>
    </lineage>
</organism>
<keyword evidence="3" id="KW-0078">Bacteriocin</keyword>
<dbReference type="CDD" id="cd14744">
    <property type="entry name" value="PAAR_CT_2"/>
    <property type="match status" value="1"/>
</dbReference>
<evidence type="ECO:0000313" key="8">
    <source>
        <dbReference type="Proteomes" id="UP000317951"/>
    </source>
</evidence>
<evidence type="ECO:0000313" key="5">
    <source>
        <dbReference type="EMBL" id="SDG01102.1"/>
    </source>
</evidence>
<evidence type="ECO:0000256" key="2">
    <source>
        <dbReference type="ARBA" id="ARBA00023022"/>
    </source>
</evidence>
<protein>
    <submittedName>
        <fullName evidence="6">Pyocin</fullName>
    </submittedName>
    <submittedName>
        <fullName evidence="5">Zn-binding Pro-Ala-Ala-Arg (PAAR) domain-containing protein, incolved in TypeVI secretion</fullName>
    </submittedName>
</protein>
<reference evidence="6 8" key="2">
    <citation type="submission" date="2019-06" db="EMBL/GenBank/DDBJ databases">
        <title>Pseudomonas bimorpha sp. nov. isolated from bovine raw milk and skim milk concentrate.</title>
        <authorList>
            <person name="Hofmann K."/>
            <person name="Huptas C."/>
            <person name="Doll E."/>
            <person name="Scherer S."/>
            <person name="Wenning M."/>
        </authorList>
    </citation>
    <scope>NUCLEOTIDE SEQUENCE [LARGE SCALE GENOMIC DNA]</scope>
    <source>
        <strain evidence="6 8">DSM 17835</strain>
    </source>
</reference>
<dbReference type="AlphaFoldDB" id="A0A5C5QDC5"/>